<feature type="active site" description="Proton donor" evidence="4">
    <location>
        <position position="483"/>
    </location>
</feature>
<dbReference type="InterPro" id="IPR008928">
    <property type="entry name" value="6-hairpin_glycosidase_sf"/>
</dbReference>
<dbReference type="Pfam" id="PF03632">
    <property type="entry name" value="Glyco_hydro_65m"/>
    <property type="match status" value="1"/>
</dbReference>
<evidence type="ECO:0000313" key="12">
    <source>
        <dbReference type="Proteomes" id="UP000442469"/>
    </source>
</evidence>
<evidence type="ECO:0000259" key="7">
    <source>
        <dbReference type="Pfam" id="PF03633"/>
    </source>
</evidence>
<feature type="domain" description="Glycoside hydrolase family 65 C-terminal" evidence="7">
    <location>
        <begin position="692"/>
        <end position="753"/>
    </location>
</feature>
<gene>
    <name evidence="9" type="ORF">DJ90_5333</name>
    <name evidence="10" type="ORF">GNQ08_22520</name>
</gene>
<dbReference type="Proteomes" id="UP000029278">
    <property type="component" value="Unassembled WGS sequence"/>
</dbReference>
<dbReference type="InterPro" id="IPR005194">
    <property type="entry name" value="Glyco_hydro_65_C"/>
</dbReference>
<feature type="binding site" evidence="5">
    <location>
        <begin position="595"/>
        <end position="596"/>
    </location>
    <ligand>
        <name>substrate</name>
    </ligand>
</feature>
<evidence type="ECO:0000313" key="11">
    <source>
        <dbReference type="Proteomes" id="UP000029278"/>
    </source>
</evidence>
<reference evidence="9 11" key="1">
    <citation type="submission" date="2014-04" db="EMBL/GenBank/DDBJ databases">
        <authorList>
            <person name="Bishop-Lilly K.A."/>
            <person name="Broomall S.M."/>
            <person name="Chain P.S."/>
            <person name="Chertkov O."/>
            <person name="Coyne S.R."/>
            <person name="Daligault H.E."/>
            <person name="Davenport K.W."/>
            <person name="Erkkila T."/>
            <person name="Frey K.G."/>
            <person name="Gibbons H.S."/>
            <person name="Gu W."/>
            <person name="Jaissle J."/>
            <person name="Johnson S.L."/>
            <person name="Koroleva G.I."/>
            <person name="Ladner J.T."/>
            <person name="Lo C.-C."/>
            <person name="Minogue T.D."/>
            <person name="Munk C."/>
            <person name="Palacios G.F."/>
            <person name="Redden C.L."/>
            <person name="Rosenzweig C.N."/>
            <person name="Scholz M.B."/>
            <person name="Teshima H."/>
            <person name="Xu Y."/>
        </authorList>
    </citation>
    <scope>NUCLEOTIDE SEQUENCE [LARGE SCALE GENOMIC DNA]</scope>
    <source>
        <strain evidence="9 11">8244</strain>
    </source>
</reference>
<feature type="binding site" evidence="5">
    <location>
        <begin position="356"/>
        <end position="357"/>
    </location>
    <ligand>
        <name>substrate</name>
    </ligand>
</feature>
<keyword evidence="11" id="KW-1185">Reference proteome</keyword>
<dbReference type="PIRSF" id="PIRSF036289">
    <property type="entry name" value="Glycosyl_hydrolase_malt_phosph"/>
    <property type="match status" value="1"/>
</dbReference>
<proteinExistence type="inferred from homology"/>
<dbReference type="InterPro" id="IPR005196">
    <property type="entry name" value="Glyco_hydro_65_N"/>
</dbReference>
<keyword evidence="2" id="KW-0328">Glycosyltransferase</keyword>
<evidence type="ECO:0000313" key="10">
    <source>
        <dbReference type="EMBL" id="MUG25145.1"/>
    </source>
</evidence>
<dbReference type="Proteomes" id="UP000442469">
    <property type="component" value="Unassembled WGS sequence"/>
</dbReference>
<dbReference type="EMBL" id="WNZZ01000021">
    <property type="protein sequence ID" value="MUG25145.1"/>
    <property type="molecule type" value="Genomic_DNA"/>
</dbReference>
<keyword evidence="3" id="KW-0808">Transferase</keyword>
<dbReference type="STRING" id="44252.DJ90_5333"/>
<sequence>MTWKIANSALTQSELLNLESVFALGNGYLGVRGNFEETYGPEMASIRGTYLNAFHDVIEIPYGEKLFAFPDTQQKLVNNIDAQTVLLYFDGDAAPFRLDHGTITGYERTLHMDKGYSERIVQWKSPQGKEVKLTFRRLVSFTRRELFAIDISIEPVNFTGNLKIVSIVNGKVENYTNPNDPRVGAGHAKRMTIADAGVQGQYGYVVDETMVSKMKAACVTRHLLDGEASVTLEAGSGENSGEVTYTAVLSLTGPVHFTKYNVYTDNLRHGDGFLGRALELHEPLSGLSFEDLLAEQAEYMSSYWKSADCMIQNDDKLQEGIRFNLYQLLQSAGRDEHSNISAKGLSGEGYEGHYFWDTEIYMFPVFLLTRPDIARQLLLYRYSKLDDARARARQMGHKQGALFPWRTIAGTECSSFFPSGTAQYHISADIAYSYIQYYLAAQDKDFLLNYGAEMLIETARLWAGIGHYYQGAFHIDEVTGPDEYTCCVNNNYYTNVMAKHNLKWAAKSCAILQDYDPAAYRGLCERLGVTETEIAAWDKAAAAMLLPYDASLGINPQDDTFLRKAVWDFENTPKENYPLLLHYHPLTIYRYQVCKQADTVLAHFLLEDEQDYETIRRSYDYYEKITTHDSSLSSCIFSIMASKIGNMEKAYEYFIETARLDLDNTHGNTKDGLHLANMGGTWMSIVYGFAGMRLKESGLSLAPAIPQDWEQYAFRLTFRSRLIDVRIGQKSVVLELAEGEAIGLKLYEEDVTLQPGAALTRELQG</sequence>
<evidence type="ECO:0000256" key="5">
    <source>
        <dbReference type="PIRSR" id="PIRSR036289-51"/>
    </source>
</evidence>
<dbReference type="Pfam" id="PF03636">
    <property type="entry name" value="Glyco_hydro_65N"/>
    <property type="match status" value="1"/>
</dbReference>
<dbReference type="SUPFAM" id="SSF48208">
    <property type="entry name" value="Six-hairpin glycosidases"/>
    <property type="match status" value="1"/>
</dbReference>
<dbReference type="AlphaFoldDB" id="A0A090ZBJ7"/>
<dbReference type="PANTHER" id="PTHR11051">
    <property type="entry name" value="GLYCOSYL HYDROLASE-RELATED"/>
    <property type="match status" value="1"/>
</dbReference>
<dbReference type="Gene3D" id="1.50.10.10">
    <property type="match status" value="1"/>
</dbReference>
<dbReference type="GO" id="GO:0030246">
    <property type="term" value="F:carbohydrate binding"/>
    <property type="evidence" value="ECO:0007669"/>
    <property type="project" value="InterPro"/>
</dbReference>
<dbReference type="SUPFAM" id="SSF74650">
    <property type="entry name" value="Galactose mutarotase-like"/>
    <property type="match status" value="1"/>
</dbReference>
<keyword evidence="10" id="KW-0378">Hydrolase</keyword>
<dbReference type="EMBL" id="JMQA01000027">
    <property type="protein sequence ID" value="KFN08649.1"/>
    <property type="molecule type" value="Genomic_DNA"/>
</dbReference>
<reference evidence="10 12" key="2">
    <citation type="submission" date="2019-11" db="EMBL/GenBank/DDBJ databases">
        <title>Draft genome sequences of five Paenibacillus species of dairy origin.</title>
        <authorList>
            <person name="Olajide A.M."/>
            <person name="Chen S."/>
            <person name="Lapointe G."/>
        </authorList>
    </citation>
    <scope>NUCLEOTIDE SEQUENCE [LARGE SCALE GENOMIC DNA]</scope>
    <source>
        <strain evidence="10 12">3CT49</strain>
    </source>
</reference>
<dbReference type="Gene3D" id="2.70.98.40">
    <property type="entry name" value="Glycoside hydrolase, family 65, N-terminal domain"/>
    <property type="match status" value="1"/>
</dbReference>
<dbReference type="InterPro" id="IPR017045">
    <property type="entry name" value="Malt_Pase/Glycosyl_Hdrlase"/>
</dbReference>
<dbReference type="InterPro" id="IPR012341">
    <property type="entry name" value="6hp_glycosidase-like_sf"/>
</dbReference>
<comment type="caution">
    <text evidence="9">The sequence shown here is derived from an EMBL/GenBank/DDBJ whole genome shotgun (WGS) entry which is preliminary data.</text>
</comment>
<protein>
    <submittedName>
        <fullName evidence="10">Family 65 glycosyl hydrolase</fullName>
    </submittedName>
</protein>
<dbReference type="InterPro" id="IPR005195">
    <property type="entry name" value="Glyco_hydro_65_M"/>
</dbReference>
<comment type="similarity">
    <text evidence="1">Belongs to the glycosyl hydrolase 65 family.</text>
</comment>
<dbReference type="RefSeq" id="WP_036619710.1">
    <property type="nucleotide sequence ID" value="NZ_BOSD01000026.1"/>
</dbReference>
<dbReference type="InterPro" id="IPR011013">
    <property type="entry name" value="Gal_mutarotase_sf_dom"/>
</dbReference>
<name>A0A090ZBJ7_PAEMA</name>
<evidence type="ECO:0000256" key="3">
    <source>
        <dbReference type="ARBA" id="ARBA00022679"/>
    </source>
</evidence>
<dbReference type="GO" id="GO:0004553">
    <property type="term" value="F:hydrolase activity, hydrolyzing O-glycosyl compounds"/>
    <property type="evidence" value="ECO:0007669"/>
    <property type="project" value="TreeGrafter"/>
</dbReference>
<dbReference type="GO" id="GO:0005975">
    <property type="term" value="P:carbohydrate metabolic process"/>
    <property type="evidence" value="ECO:0007669"/>
    <property type="project" value="InterPro"/>
</dbReference>
<dbReference type="PANTHER" id="PTHR11051:SF8">
    <property type="entry name" value="PROTEIN-GLUCOSYLGALACTOSYLHYDROXYLYSINE GLUCOSIDASE"/>
    <property type="match status" value="1"/>
</dbReference>
<dbReference type="Gene3D" id="2.60.420.10">
    <property type="entry name" value="Maltose phosphorylase, domain 3"/>
    <property type="match status" value="1"/>
</dbReference>
<dbReference type="GO" id="GO:0016757">
    <property type="term" value="F:glycosyltransferase activity"/>
    <property type="evidence" value="ECO:0007669"/>
    <property type="project" value="UniProtKB-KW"/>
</dbReference>
<dbReference type="Pfam" id="PF03633">
    <property type="entry name" value="Glyco_hydro_65C"/>
    <property type="match status" value="1"/>
</dbReference>
<evidence type="ECO:0000256" key="4">
    <source>
        <dbReference type="PIRSR" id="PIRSR036289-50"/>
    </source>
</evidence>
<dbReference type="InterPro" id="IPR037018">
    <property type="entry name" value="GH65_N"/>
</dbReference>
<evidence type="ECO:0000256" key="2">
    <source>
        <dbReference type="ARBA" id="ARBA00022676"/>
    </source>
</evidence>
<feature type="domain" description="Glycoside hydrolase family 65 N-terminal" evidence="8">
    <location>
        <begin position="16"/>
        <end position="263"/>
    </location>
</feature>
<feature type="domain" description="Glycoside hydrolase family 65 central catalytic" evidence="6">
    <location>
        <begin position="322"/>
        <end position="683"/>
    </location>
</feature>
<accession>A0A090ZBJ7</accession>
<dbReference type="OrthoDB" id="9758855at2"/>
<evidence type="ECO:0000259" key="6">
    <source>
        <dbReference type="Pfam" id="PF03632"/>
    </source>
</evidence>
<evidence type="ECO:0000313" key="9">
    <source>
        <dbReference type="EMBL" id="KFN08649.1"/>
    </source>
</evidence>
<dbReference type="GeneID" id="77011447"/>
<dbReference type="HOGENOM" id="CLU_006285_2_2_9"/>
<evidence type="ECO:0000256" key="1">
    <source>
        <dbReference type="ARBA" id="ARBA00006768"/>
    </source>
</evidence>
<evidence type="ECO:0000259" key="8">
    <source>
        <dbReference type="Pfam" id="PF03636"/>
    </source>
</evidence>
<dbReference type="PATRIC" id="fig|44252.3.peg.2992"/>
<organism evidence="9 11">
    <name type="scientific">Paenibacillus macerans</name>
    <name type="common">Bacillus macerans</name>
    <dbReference type="NCBI Taxonomy" id="44252"/>
    <lineage>
        <taxon>Bacteria</taxon>
        <taxon>Bacillati</taxon>
        <taxon>Bacillota</taxon>
        <taxon>Bacilli</taxon>
        <taxon>Bacillales</taxon>
        <taxon>Paenibacillaceae</taxon>
        <taxon>Paenibacillus</taxon>
    </lineage>
</organism>